<reference evidence="2" key="1">
    <citation type="submission" date="2021-02" db="EMBL/GenBank/DDBJ databases">
        <authorList>
            <person name="Nowell W R."/>
        </authorList>
    </citation>
    <scope>NUCLEOTIDE SEQUENCE</scope>
</reference>
<protein>
    <recommendedName>
        <fullName evidence="1">Cobalamin-independent methionine synthase MetE C-terminal/archaeal domain-containing protein</fullName>
    </recommendedName>
</protein>
<dbReference type="Proteomes" id="UP000663870">
    <property type="component" value="Unassembled WGS sequence"/>
</dbReference>
<dbReference type="Pfam" id="PF01717">
    <property type="entry name" value="Meth_synt_2"/>
    <property type="match status" value="1"/>
</dbReference>
<dbReference type="GO" id="GO:0009086">
    <property type="term" value="P:methionine biosynthetic process"/>
    <property type="evidence" value="ECO:0007669"/>
    <property type="project" value="InterPro"/>
</dbReference>
<evidence type="ECO:0000313" key="3">
    <source>
        <dbReference type="Proteomes" id="UP000663870"/>
    </source>
</evidence>
<dbReference type="EMBL" id="CAJNOL010000263">
    <property type="protein sequence ID" value="CAF0970757.1"/>
    <property type="molecule type" value="Genomic_DNA"/>
</dbReference>
<dbReference type="SUPFAM" id="SSF51726">
    <property type="entry name" value="UROD/MetE-like"/>
    <property type="match status" value="1"/>
</dbReference>
<dbReference type="PANTHER" id="PTHR43844">
    <property type="entry name" value="METHIONINE SYNTHASE"/>
    <property type="match status" value="1"/>
</dbReference>
<dbReference type="InterPro" id="IPR002629">
    <property type="entry name" value="Met_Synth_C/arc"/>
</dbReference>
<gene>
    <name evidence="2" type="ORF">JXQ802_LOCUS12654</name>
</gene>
<sequence>MMNVTKPSWITIPTELIGSLPRTTVLLEGQQAYKAGHMTENQLNILQDKAVRQTLAELEKTGPGQITDGEQAKPSFLVYPIAPLYPSSYSFDDIIDCFTITFSDGHQRALPRLMKAPFQYGKYAVDYVTRAQQYSRRPIKQAIISPSALSNVYPRATIPGYTREQFLDDLVNEVEKDIRLCLEAGADKVQMDFTEARLSLKIDPSGQLLKQFIHLNNRVLDRFDNNSEYQYKIGVHICPGGDRDSYHSLDVDYSSVLPIIFDLHASTFYFSLASERDRKKSLAIIRKFMKPNHRIFLGVIDPCDARVETAEQVCDRILEAVRYIPIEQLGTTDDCGYAPFSDDESTTRAKCYDKIRARVDGTRMAERMLNLRK</sequence>
<dbReference type="InterPro" id="IPR038071">
    <property type="entry name" value="UROD/MetE-like_sf"/>
</dbReference>
<comment type="caution">
    <text evidence="2">The sequence shown here is derived from an EMBL/GenBank/DDBJ whole genome shotgun (WGS) entry which is preliminary data.</text>
</comment>
<evidence type="ECO:0000313" key="2">
    <source>
        <dbReference type="EMBL" id="CAF0970757.1"/>
    </source>
</evidence>
<dbReference type="GO" id="GO:0008270">
    <property type="term" value="F:zinc ion binding"/>
    <property type="evidence" value="ECO:0007669"/>
    <property type="project" value="InterPro"/>
</dbReference>
<feature type="domain" description="Cobalamin-independent methionine synthase MetE C-terminal/archaeal" evidence="1">
    <location>
        <begin position="13"/>
        <end position="344"/>
    </location>
</feature>
<dbReference type="GO" id="GO:0003871">
    <property type="term" value="F:5-methyltetrahydropteroyltriglutamate-homocysteine S-methyltransferase activity"/>
    <property type="evidence" value="ECO:0007669"/>
    <property type="project" value="InterPro"/>
</dbReference>
<dbReference type="AlphaFoldDB" id="A0A814EKP7"/>
<name>A0A814EKP7_9BILA</name>
<organism evidence="2 3">
    <name type="scientific">Rotaria sordida</name>
    <dbReference type="NCBI Taxonomy" id="392033"/>
    <lineage>
        <taxon>Eukaryota</taxon>
        <taxon>Metazoa</taxon>
        <taxon>Spiralia</taxon>
        <taxon>Gnathifera</taxon>
        <taxon>Rotifera</taxon>
        <taxon>Eurotatoria</taxon>
        <taxon>Bdelloidea</taxon>
        <taxon>Philodinida</taxon>
        <taxon>Philodinidae</taxon>
        <taxon>Rotaria</taxon>
    </lineage>
</organism>
<accession>A0A814EKP7</accession>
<evidence type="ECO:0000259" key="1">
    <source>
        <dbReference type="Pfam" id="PF01717"/>
    </source>
</evidence>
<proteinExistence type="predicted"/>
<dbReference type="PANTHER" id="PTHR43844:SF2">
    <property type="entry name" value="SYNTHASE, VITAMIN-B12 INDEPENDENT, PUTATIVE (AFU_ORTHOLOGUE AFUA_3G12060)-RELATED"/>
    <property type="match status" value="1"/>
</dbReference>
<dbReference type="Gene3D" id="3.20.20.210">
    <property type="match status" value="1"/>
</dbReference>
<keyword evidence="3" id="KW-1185">Reference proteome</keyword>